<evidence type="ECO:0000313" key="1">
    <source>
        <dbReference type="EMBL" id="UYP48216.1"/>
    </source>
</evidence>
<name>A0ABY6HXY9_9ARCH</name>
<keyword evidence="2" id="KW-1185">Reference proteome</keyword>
<reference evidence="1" key="1">
    <citation type="submission" date="2022-09" db="EMBL/GenBank/DDBJ databases">
        <title>Actin cytoskeleton and complex cell architecture in an #Asgard archaeon.</title>
        <authorList>
            <person name="Ponce Toledo R.I."/>
            <person name="Schleper C."/>
            <person name="Rodrigues Oliveira T."/>
            <person name="Wollweber F."/>
            <person name="Xu J."/>
            <person name="Rittmann S."/>
            <person name="Klingl A."/>
            <person name="Pilhofer M."/>
        </authorList>
    </citation>
    <scope>NUCLEOTIDE SEQUENCE</scope>
    <source>
        <strain evidence="1">B-35</strain>
    </source>
</reference>
<protein>
    <submittedName>
        <fullName evidence="1">Uncharacterized protein</fullName>
    </submittedName>
</protein>
<dbReference type="EMBL" id="CP104013">
    <property type="protein sequence ID" value="UYP48216.1"/>
    <property type="molecule type" value="Genomic_DNA"/>
</dbReference>
<sequence length="32" mass="3724">MEITEEACEFVSEQSSIMQDPVIVVFERTYRG</sequence>
<evidence type="ECO:0000313" key="2">
    <source>
        <dbReference type="Proteomes" id="UP001208689"/>
    </source>
</evidence>
<organism evidence="1 2">
    <name type="scientific">Candidatus Lokiarchaeum ossiferum</name>
    <dbReference type="NCBI Taxonomy" id="2951803"/>
    <lineage>
        <taxon>Archaea</taxon>
        <taxon>Promethearchaeati</taxon>
        <taxon>Promethearchaeota</taxon>
        <taxon>Promethearchaeia</taxon>
        <taxon>Promethearchaeales</taxon>
        <taxon>Promethearchaeaceae</taxon>
        <taxon>Candidatus Lokiarchaeum</taxon>
    </lineage>
</organism>
<dbReference type="Proteomes" id="UP001208689">
    <property type="component" value="Chromosome"/>
</dbReference>
<proteinExistence type="predicted"/>
<gene>
    <name evidence="1" type="ORF">NEF87_004501</name>
</gene>
<accession>A0ABY6HXY9</accession>